<sequence length="108" mass="11994">MGGRVEKLKMCKGVKEEVEKEMKRLGERGGLPWVIPAKVAFIIPASCVAASASSQWWEADGTLGKLCLQQRWLRGHLKPRGLGEGEASRGTDERSARRTRGEQQFDGR</sequence>
<feature type="compositionally biased region" description="Basic and acidic residues" evidence="1">
    <location>
        <begin position="81"/>
        <end position="108"/>
    </location>
</feature>
<evidence type="ECO:0000313" key="2">
    <source>
        <dbReference type="EMBL" id="KAJ4947623.1"/>
    </source>
</evidence>
<feature type="region of interest" description="Disordered" evidence="1">
    <location>
        <begin position="78"/>
        <end position="108"/>
    </location>
</feature>
<proteinExistence type="predicted"/>
<accession>A0AAD6FTS2</accession>
<evidence type="ECO:0000313" key="3">
    <source>
        <dbReference type="Proteomes" id="UP001219934"/>
    </source>
</evidence>
<name>A0AAD6FTS2_9TELE</name>
<dbReference type="AlphaFoldDB" id="A0AAD6FTS2"/>
<gene>
    <name evidence="2" type="ORF">JOQ06_009657</name>
</gene>
<keyword evidence="3" id="KW-1185">Reference proteome</keyword>
<reference evidence="2" key="1">
    <citation type="submission" date="2022-11" db="EMBL/GenBank/DDBJ databases">
        <title>Chromosome-level genome of Pogonophryne albipinna.</title>
        <authorList>
            <person name="Jo E."/>
        </authorList>
    </citation>
    <scope>NUCLEOTIDE SEQUENCE</scope>
    <source>
        <strain evidence="2">SGF0006</strain>
        <tissue evidence="2">Muscle</tissue>
    </source>
</reference>
<dbReference type="Proteomes" id="UP001219934">
    <property type="component" value="Unassembled WGS sequence"/>
</dbReference>
<protein>
    <submittedName>
        <fullName evidence="2">Uncharacterized protein</fullName>
    </submittedName>
</protein>
<dbReference type="EMBL" id="JAPTMU010000002">
    <property type="protein sequence ID" value="KAJ4947623.1"/>
    <property type="molecule type" value="Genomic_DNA"/>
</dbReference>
<evidence type="ECO:0000256" key="1">
    <source>
        <dbReference type="SAM" id="MobiDB-lite"/>
    </source>
</evidence>
<organism evidence="2 3">
    <name type="scientific">Pogonophryne albipinna</name>
    <dbReference type="NCBI Taxonomy" id="1090488"/>
    <lineage>
        <taxon>Eukaryota</taxon>
        <taxon>Metazoa</taxon>
        <taxon>Chordata</taxon>
        <taxon>Craniata</taxon>
        <taxon>Vertebrata</taxon>
        <taxon>Euteleostomi</taxon>
        <taxon>Actinopterygii</taxon>
        <taxon>Neopterygii</taxon>
        <taxon>Teleostei</taxon>
        <taxon>Neoteleostei</taxon>
        <taxon>Acanthomorphata</taxon>
        <taxon>Eupercaria</taxon>
        <taxon>Perciformes</taxon>
        <taxon>Notothenioidei</taxon>
        <taxon>Pogonophryne</taxon>
    </lineage>
</organism>
<comment type="caution">
    <text evidence="2">The sequence shown here is derived from an EMBL/GenBank/DDBJ whole genome shotgun (WGS) entry which is preliminary data.</text>
</comment>